<dbReference type="AlphaFoldDB" id="A0A366HFA8"/>
<dbReference type="OrthoDB" id="193353at2"/>
<comment type="caution">
    <text evidence="2">The sequence shown here is derived from an EMBL/GenBank/DDBJ whole genome shotgun (WGS) entry which is preliminary data.</text>
</comment>
<feature type="compositionally biased region" description="Polar residues" evidence="1">
    <location>
        <begin position="291"/>
        <end position="303"/>
    </location>
</feature>
<dbReference type="RefSeq" id="WP_113959907.1">
    <property type="nucleotide sequence ID" value="NZ_QNRR01000007.1"/>
</dbReference>
<sequence length="303" mass="33478">MQQNWNIKSRSHECSRSGRPFEEGEVFHTSIYFDNESGEFVRRDVALDVWDEELKDRTPLAYWRTTYVKPDSGKPKVEISSKESPESLLRRLIDEDQEHTEHARYILGLMLERKKQLVPKETKYTEQGTLLLYEHRKSGEVFIIRDPELRLDEIESVQEEVATLLGFGGPVVEAARIAGVTLTPDGKIEKGDAAKSAPEKAPSEKLEAEKSESEPVPGALEEGETGVTESETPESELAETGAVESEEGENVSEEPASAADEAEEPEAADEEVEAVEAEPTAPEGESDASSEEQTGSRETASPS</sequence>
<evidence type="ECO:0000313" key="2">
    <source>
        <dbReference type="EMBL" id="RBP41262.1"/>
    </source>
</evidence>
<proteinExistence type="predicted"/>
<accession>A0A366HFA8</accession>
<name>A0A366HFA8_9BACT</name>
<keyword evidence="3" id="KW-1185">Reference proteome</keyword>
<feature type="region of interest" description="Disordered" evidence="1">
    <location>
        <begin position="185"/>
        <end position="303"/>
    </location>
</feature>
<protein>
    <submittedName>
        <fullName evidence="2">Uncharacterized protein</fullName>
    </submittedName>
</protein>
<feature type="compositionally biased region" description="Acidic residues" evidence="1">
    <location>
        <begin position="260"/>
        <end position="276"/>
    </location>
</feature>
<dbReference type="EMBL" id="QNRR01000007">
    <property type="protein sequence ID" value="RBP41262.1"/>
    <property type="molecule type" value="Genomic_DNA"/>
</dbReference>
<evidence type="ECO:0000256" key="1">
    <source>
        <dbReference type="SAM" id="MobiDB-lite"/>
    </source>
</evidence>
<dbReference type="Proteomes" id="UP000253426">
    <property type="component" value="Unassembled WGS sequence"/>
</dbReference>
<gene>
    <name evidence="2" type="ORF">DES53_10793</name>
</gene>
<feature type="compositionally biased region" description="Basic and acidic residues" evidence="1">
    <location>
        <begin position="186"/>
        <end position="213"/>
    </location>
</feature>
<reference evidence="2 3" key="1">
    <citation type="submission" date="2018-06" db="EMBL/GenBank/DDBJ databases">
        <title>Genomic Encyclopedia of Type Strains, Phase IV (KMG-IV): sequencing the most valuable type-strain genomes for metagenomic binning, comparative biology and taxonomic classification.</title>
        <authorList>
            <person name="Goeker M."/>
        </authorList>
    </citation>
    <scope>NUCLEOTIDE SEQUENCE [LARGE SCALE GENOMIC DNA]</scope>
    <source>
        <strain evidence="2 3">DSM 25532</strain>
    </source>
</reference>
<organism evidence="2 3">
    <name type="scientific">Roseimicrobium gellanilyticum</name>
    <dbReference type="NCBI Taxonomy" id="748857"/>
    <lineage>
        <taxon>Bacteria</taxon>
        <taxon>Pseudomonadati</taxon>
        <taxon>Verrucomicrobiota</taxon>
        <taxon>Verrucomicrobiia</taxon>
        <taxon>Verrucomicrobiales</taxon>
        <taxon>Verrucomicrobiaceae</taxon>
        <taxon>Roseimicrobium</taxon>
    </lineage>
</organism>
<evidence type="ECO:0000313" key="3">
    <source>
        <dbReference type="Proteomes" id="UP000253426"/>
    </source>
</evidence>